<keyword evidence="4" id="KW-0689">Ribosomal protein</keyword>
<organism evidence="8">
    <name type="scientific">freshwater metagenome</name>
    <dbReference type="NCBI Taxonomy" id="449393"/>
    <lineage>
        <taxon>unclassified sequences</taxon>
        <taxon>metagenomes</taxon>
        <taxon>ecological metagenomes</taxon>
    </lineage>
</organism>
<dbReference type="NCBIfam" id="TIGR01169">
    <property type="entry name" value="rplA_bact"/>
    <property type="match status" value="1"/>
</dbReference>
<proteinExistence type="inferred from homology"/>
<dbReference type="InterPro" id="IPR023674">
    <property type="entry name" value="Ribosomal_uL1-like"/>
</dbReference>
<evidence type="ECO:0000256" key="5">
    <source>
        <dbReference type="ARBA" id="ARBA00023274"/>
    </source>
</evidence>
<dbReference type="GO" id="GO:0019843">
    <property type="term" value="F:rRNA binding"/>
    <property type="evidence" value="ECO:0007669"/>
    <property type="project" value="UniProtKB-KW"/>
</dbReference>
<protein>
    <submittedName>
        <fullName evidence="8">Unannotated protein</fullName>
    </submittedName>
</protein>
<keyword evidence="3" id="KW-0694">RNA-binding</keyword>
<accession>A0A6J6LW65</accession>
<dbReference type="EMBL" id="CAEZWU010000058">
    <property type="protein sequence ID" value="CAB4665218.1"/>
    <property type="molecule type" value="Genomic_DNA"/>
</dbReference>
<dbReference type="GO" id="GO:0006412">
    <property type="term" value="P:translation"/>
    <property type="evidence" value="ECO:0007669"/>
    <property type="project" value="InterPro"/>
</dbReference>
<evidence type="ECO:0000256" key="6">
    <source>
        <dbReference type="SAM" id="MobiDB-lite"/>
    </source>
</evidence>
<keyword evidence="5" id="KW-0687">Ribonucleoprotein</keyword>
<dbReference type="PROSITE" id="PS01199">
    <property type="entry name" value="RIBOSOMAL_L1"/>
    <property type="match status" value="1"/>
</dbReference>
<comment type="similarity">
    <text evidence="1">Belongs to the universal ribosomal protein uL1 family.</text>
</comment>
<keyword evidence="2" id="KW-0699">rRNA-binding</keyword>
<reference evidence="8" key="1">
    <citation type="submission" date="2020-05" db="EMBL/GenBank/DDBJ databases">
        <authorList>
            <person name="Chiriac C."/>
            <person name="Salcher M."/>
            <person name="Ghai R."/>
            <person name="Kavagutti S V."/>
        </authorList>
    </citation>
    <scope>NUCLEOTIDE SEQUENCE</scope>
</reference>
<evidence type="ECO:0000256" key="4">
    <source>
        <dbReference type="ARBA" id="ARBA00022980"/>
    </source>
</evidence>
<dbReference type="CDD" id="cd00403">
    <property type="entry name" value="Ribosomal_L1"/>
    <property type="match status" value="1"/>
</dbReference>
<evidence type="ECO:0000256" key="1">
    <source>
        <dbReference type="ARBA" id="ARBA00010531"/>
    </source>
</evidence>
<dbReference type="Gene3D" id="3.40.50.790">
    <property type="match status" value="1"/>
</dbReference>
<dbReference type="InterPro" id="IPR002143">
    <property type="entry name" value="Ribosomal_uL1"/>
</dbReference>
<dbReference type="EMBL" id="CAFBQV010000014">
    <property type="protein sequence ID" value="CAB5059485.1"/>
    <property type="molecule type" value="Genomic_DNA"/>
</dbReference>
<feature type="region of interest" description="Disordered" evidence="6">
    <location>
        <begin position="1"/>
        <end position="31"/>
    </location>
</feature>
<feature type="compositionally biased region" description="Basic and acidic residues" evidence="6">
    <location>
        <begin position="1"/>
        <end position="14"/>
    </location>
</feature>
<dbReference type="PANTHER" id="PTHR36427:SF3">
    <property type="entry name" value="LARGE RIBOSOMAL SUBUNIT PROTEIN UL1M"/>
    <property type="match status" value="1"/>
</dbReference>
<dbReference type="InterPro" id="IPR005878">
    <property type="entry name" value="Ribosom_uL1_bac-type"/>
</dbReference>
<dbReference type="HAMAP" id="MF_01318_B">
    <property type="entry name" value="Ribosomal_uL1_B"/>
    <property type="match status" value="1"/>
</dbReference>
<dbReference type="InterPro" id="IPR028364">
    <property type="entry name" value="Ribosomal_uL1/biogenesis"/>
</dbReference>
<dbReference type="Pfam" id="PF00687">
    <property type="entry name" value="Ribosomal_L1"/>
    <property type="match status" value="1"/>
</dbReference>
<dbReference type="InterPro" id="IPR023673">
    <property type="entry name" value="Ribosomal_uL1_CS"/>
</dbReference>
<dbReference type="InterPro" id="IPR016095">
    <property type="entry name" value="Ribosomal_uL1_3-a/b-sand"/>
</dbReference>
<dbReference type="PANTHER" id="PTHR36427">
    <property type="entry name" value="54S RIBOSOMAL PROTEIN L1, MITOCHONDRIAL"/>
    <property type="match status" value="1"/>
</dbReference>
<dbReference type="PIRSF" id="PIRSF002155">
    <property type="entry name" value="Ribosomal_L1"/>
    <property type="match status" value="1"/>
</dbReference>
<evidence type="ECO:0000313" key="7">
    <source>
        <dbReference type="EMBL" id="CAB4531539.1"/>
    </source>
</evidence>
<dbReference type="Gene3D" id="3.30.190.20">
    <property type="match status" value="1"/>
</dbReference>
<dbReference type="GO" id="GO:0003735">
    <property type="term" value="F:structural constituent of ribosome"/>
    <property type="evidence" value="ECO:0007669"/>
    <property type="project" value="InterPro"/>
</dbReference>
<dbReference type="GO" id="GO:0015934">
    <property type="term" value="C:large ribosomal subunit"/>
    <property type="evidence" value="ECO:0007669"/>
    <property type="project" value="InterPro"/>
</dbReference>
<gene>
    <name evidence="7" type="ORF">UFOPK1353_00334</name>
    <name evidence="8" type="ORF">UFOPK2292_00517</name>
    <name evidence="9" type="ORF">UFOPK4345_00183</name>
</gene>
<evidence type="ECO:0000313" key="8">
    <source>
        <dbReference type="EMBL" id="CAB4665218.1"/>
    </source>
</evidence>
<dbReference type="EMBL" id="CAEZSE010000035">
    <property type="protein sequence ID" value="CAB4531539.1"/>
    <property type="molecule type" value="Genomic_DNA"/>
</dbReference>
<dbReference type="SUPFAM" id="SSF56808">
    <property type="entry name" value="Ribosomal protein L1"/>
    <property type="match status" value="1"/>
</dbReference>
<evidence type="ECO:0000313" key="9">
    <source>
        <dbReference type="EMBL" id="CAB5059485.1"/>
    </source>
</evidence>
<evidence type="ECO:0000256" key="2">
    <source>
        <dbReference type="ARBA" id="ARBA00022730"/>
    </source>
</evidence>
<name>A0A6J6LW65_9ZZZZ</name>
<evidence type="ECO:0000256" key="3">
    <source>
        <dbReference type="ARBA" id="ARBA00022884"/>
    </source>
</evidence>
<dbReference type="AlphaFoldDB" id="A0A6J6LW65"/>
<sequence length="242" mass="25721">MPEKKTDKNTDKSHGKNYRNAVASYDRETLHSPSDAVAKVKSLAKAKFDETIELAVRLGVDPRKTDQSVRGTVSMPSGTGKTVRIAVFAAGDAAKQARDAGADIVGSDDLAADIEKGKMEFDIVIATPDMMPLVGKLGRALGPRGLMPNPKTGTVTQDVARAVAEFKGGKVEYRTDRYGNVHIPVGKVSFEVAALTLNVTAVLDELNRTRPAAAKGRYIKKISMSSTMGPGVKIDPALIAGE</sequence>
<dbReference type="FunFam" id="3.40.50.790:FF:000001">
    <property type="entry name" value="50S ribosomal protein L1"/>
    <property type="match status" value="1"/>
</dbReference>